<dbReference type="NCBIfam" id="NF001824">
    <property type="entry name" value="PRK00558.1-5"/>
    <property type="match status" value="1"/>
</dbReference>
<dbReference type="InterPro" id="IPR004791">
    <property type="entry name" value="UvrC"/>
</dbReference>
<dbReference type="HOGENOM" id="CLU_014841_3_0_4"/>
<dbReference type="SUPFAM" id="SSF47781">
    <property type="entry name" value="RuvA domain 2-like"/>
    <property type="match status" value="1"/>
</dbReference>
<dbReference type="InterPro" id="IPR010994">
    <property type="entry name" value="RuvA_2-like"/>
</dbReference>
<dbReference type="RefSeq" id="WP_014006843.1">
    <property type="nucleotide sequence ID" value="NC_015856.1"/>
</dbReference>
<evidence type="ECO:0000259" key="9">
    <source>
        <dbReference type="PROSITE" id="PS50164"/>
    </source>
</evidence>
<dbReference type="Pfam" id="PF22920">
    <property type="entry name" value="UvrC_RNaseH"/>
    <property type="match status" value="1"/>
</dbReference>
<dbReference type="SUPFAM" id="SSF82771">
    <property type="entry name" value="GIY-YIG endonuclease"/>
    <property type="match status" value="1"/>
</dbReference>
<dbReference type="InterPro" id="IPR001943">
    <property type="entry name" value="UVR_dom"/>
</dbReference>
<evidence type="ECO:0000256" key="4">
    <source>
        <dbReference type="ARBA" id="ARBA00022881"/>
    </source>
</evidence>
<dbReference type="Pfam" id="PF02151">
    <property type="entry name" value="UVR"/>
    <property type="match status" value="1"/>
</dbReference>
<feature type="domain" description="GIY-YIG" evidence="9">
    <location>
        <begin position="22"/>
        <end position="100"/>
    </location>
</feature>
<dbReference type="SUPFAM" id="SSF46600">
    <property type="entry name" value="C-terminal UvrC-binding domain of UvrB"/>
    <property type="match status" value="1"/>
</dbReference>
<dbReference type="AlphaFoldDB" id="G0A9R7"/>
<dbReference type="EMBL" id="CP002745">
    <property type="protein sequence ID" value="AEK62690.1"/>
    <property type="molecule type" value="Genomic_DNA"/>
</dbReference>
<evidence type="ECO:0000256" key="6">
    <source>
        <dbReference type="ARBA" id="ARBA00023236"/>
    </source>
</evidence>
<gene>
    <name evidence="7 11" type="primary">uvrC</name>
    <name evidence="11" type="ordered locus">CFU_2864</name>
</gene>
<evidence type="ECO:0000256" key="1">
    <source>
        <dbReference type="ARBA" id="ARBA00022490"/>
    </source>
</evidence>
<dbReference type="CDD" id="cd10434">
    <property type="entry name" value="GIY-YIG_UvrC_Cho"/>
    <property type="match status" value="1"/>
</dbReference>
<reference evidence="11 12" key="1">
    <citation type="journal article" date="2004" name="Environ. Microbiol.">
        <title>Phylogeny-function analysis of (meta)genomic libraries: screening for expression of ribosomal RNA genes by large-insert library fluorescent in situ hybridization (LIL-FISH).</title>
        <authorList>
            <person name="Leveau J.H."/>
            <person name="Gerards S."/>
            <person name="de Boer W."/>
            <person name="van Veen J.A."/>
        </authorList>
    </citation>
    <scope>NUCLEOTIDE SEQUENCE [LARGE SCALE GENOMIC DNA]</scope>
    <source>
        <strain evidence="11 12">Ter331</strain>
    </source>
</reference>
<dbReference type="PANTHER" id="PTHR30562:SF1">
    <property type="entry name" value="UVRABC SYSTEM PROTEIN C"/>
    <property type="match status" value="1"/>
</dbReference>
<feature type="domain" description="UvrC family homology region profile" evidence="10">
    <location>
        <begin position="260"/>
        <end position="500"/>
    </location>
</feature>
<dbReference type="PROSITE" id="PS50151">
    <property type="entry name" value="UVR"/>
    <property type="match status" value="1"/>
</dbReference>
<dbReference type="FunFam" id="3.30.420.340:FF:000001">
    <property type="entry name" value="UvrABC system protein C"/>
    <property type="match status" value="1"/>
</dbReference>
<dbReference type="KEGG" id="cfu:CFU_2864"/>
<comment type="subunit">
    <text evidence="7">Interacts with UvrB in an incision complex.</text>
</comment>
<dbReference type="eggNOG" id="COG0322">
    <property type="taxonomic scope" value="Bacteria"/>
</dbReference>
<dbReference type="SMART" id="SM00465">
    <property type="entry name" value="GIYc"/>
    <property type="match status" value="1"/>
</dbReference>
<proteinExistence type="inferred from homology"/>
<keyword evidence="3 7" id="KW-0228">DNA excision</keyword>
<evidence type="ECO:0000313" key="12">
    <source>
        <dbReference type="Proteomes" id="UP000008392"/>
    </source>
</evidence>
<dbReference type="InterPro" id="IPR001162">
    <property type="entry name" value="UvrC_RNase_H_dom"/>
</dbReference>
<dbReference type="Gene3D" id="1.10.150.20">
    <property type="entry name" value="5' to 3' exonuclease, C-terminal subdomain"/>
    <property type="match status" value="1"/>
</dbReference>
<dbReference type="NCBIfam" id="TIGR00194">
    <property type="entry name" value="uvrC"/>
    <property type="match status" value="1"/>
</dbReference>
<dbReference type="InterPro" id="IPR036876">
    <property type="entry name" value="UVR_dom_sf"/>
</dbReference>
<dbReference type="Pfam" id="PF14520">
    <property type="entry name" value="HHH_5"/>
    <property type="match status" value="1"/>
</dbReference>
<name>G0A9R7_COLFT</name>
<dbReference type="PANTHER" id="PTHR30562">
    <property type="entry name" value="UVRC/OXIDOREDUCTASE"/>
    <property type="match status" value="1"/>
</dbReference>
<comment type="function">
    <text evidence="7">The UvrABC repair system catalyzes the recognition and processing of DNA lesions. UvrC both incises the 5' and 3' sides of the lesion. The N-terminal half is responsible for the 3' incision and the C-terminal half is responsible for the 5' incision.</text>
</comment>
<dbReference type="Gene3D" id="3.40.1440.10">
    <property type="entry name" value="GIY-YIG endonuclease"/>
    <property type="match status" value="1"/>
</dbReference>
<reference evidence="11 12" key="5">
    <citation type="journal article" date="2011" name="ISME J.">
        <title>Dual transcriptional profiling of a bacterial/fungal confrontation: Collimonas fungivorans versus Aspergillus niger.</title>
        <authorList>
            <person name="Mela F."/>
            <person name="Fritsche K."/>
            <person name="de Boer W."/>
            <person name="van Veen J.A."/>
            <person name="de Graaff L.H."/>
            <person name="van den Berg M."/>
            <person name="Leveau J.H."/>
        </authorList>
    </citation>
    <scope>NUCLEOTIDE SEQUENCE [LARGE SCALE GENOMIC DNA]</scope>
    <source>
        <strain evidence="11 12">Ter331</strain>
    </source>
</reference>
<organism evidence="11 12">
    <name type="scientific">Collimonas fungivorans (strain Ter331)</name>
    <dbReference type="NCBI Taxonomy" id="1005048"/>
    <lineage>
        <taxon>Bacteria</taxon>
        <taxon>Pseudomonadati</taxon>
        <taxon>Pseudomonadota</taxon>
        <taxon>Betaproteobacteria</taxon>
        <taxon>Burkholderiales</taxon>
        <taxon>Oxalobacteraceae</taxon>
        <taxon>Collimonas</taxon>
    </lineage>
</organism>
<reference evidence="11 12" key="3">
    <citation type="journal article" date="2008" name="FEMS Microbiol. Ecol.">
        <title>Identification and characterization of genes underlying chitinolysis in Collimonas fungivorans Ter331.</title>
        <authorList>
            <person name="Fritsche K."/>
            <person name="de Boer W."/>
            <person name="Gerards S."/>
            <person name="van den Berg M."/>
            <person name="van Veen J.A."/>
            <person name="Leveau J.H."/>
        </authorList>
    </citation>
    <scope>NUCLEOTIDE SEQUENCE [LARGE SCALE GENOMIC DNA]</scope>
    <source>
        <strain evidence="11 12">Ter331</strain>
    </source>
</reference>
<dbReference type="GO" id="GO:0009380">
    <property type="term" value="C:excinuclease repair complex"/>
    <property type="evidence" value="ECO:0007669"/>
    <property type="project" value="InterPro"/>
</dbReference>
<dbReference type="GO" id="GO:0005737">
    <property type="term" value="C:cytoplasm"/>
    <property type="evidence" value="ECO:0007669"/>
    <property type="project" value="UniProtKB-SubCell"/>
</dbReference>
<keyword evidence="4 7" id="KW-0267">Excision nuclease</keyword>
<dbReference type="InterPro" id="IPR050066">
    <property type="entry name" value="UvrABC_protein_C"/>
</dbReference>
<dbReference type="Pfam" id="PF08459">
    <property type="entry name" value="UvrC_RNaseH_dom"/>
    <property type="match status" value="1"/>
</dbReference>
<dbReference type="FunFam" id="3.40.1440.10:FF:000001">
    <property type="entry name" value="UvrABC system protein C"/>
    <property type="match status" value="1"/>
</dbReference>
<dbReference type="Pfam" id="PF01541">
    <property type="entry name" value="GIY-YIG"/>
    <property type="match status" value="1"/>
</dbReference>
<comment type="similarity">
    <text evidence="7">Belongs to the UvrC family.</text>
</comment>
<protein>
    <recommendedName>
        <fullName evidence="7">UvrABC system protein C</fullName>
        <shortName evidence="7">Protein UvrC</shortName>
    </recommendedName>
    <alternativeName>
        <fullName evidence="7">Excinuclease ABC subunit C</fullName>
    </alternativeName>
</protein>
<evidence type="ECO:0000256" key="5">
    <source>
        <dbReference type="ARBA" id="ARBA00023204"/>
    </source>
</evidence>
<evidence type="ECO:0000259" key="8">
    <source>
        <dbReference type="PROSITE" id="PS50151"/>
    </source>
</evidence>
<evidence type="ECO:0000256" key="3">
    <source>
        <dbReference type="ARBA" id="ARBA00022769"/>
    </source>
</evidence>
<dbReference type="PROSITE" id="PS50164">
    <property type="entry name" value="GIY_YIG"/>
    <property type="match status" value="1"/>
</dbReference>
<evidence type="ECO:0000313" key="11">
    <source>
        <dbReference type="EMBL" id="AEK62690.1"/>
    </source>
</evidence>
<dbReference type="GO" id="GO:0006289">
    <property type="term" value="P:nucleotide-excision repair"/>
    <property type="evidence" value="ECO:0007669"/>
    <property type="project" value="UniProtKB-UniRule"/>
</dbReference>
<evidence type="ECO:0000256" key="2">
    <source>
        <dbReference type="ARBA" id="ARBA00022763"/>
    </source>
</evidence>
<dbReference type="GO" id="GO:0009381">
    <property type="term" value="F:excinuclease ABC activity"/>
    <property type="evidence" value="ECO:0007669"/>
    <property type="project" value="UniProtKB-UniRule"/>
</dbReference>
<dbReference type="PROSITE" id="PS50165">
    <property type="entry name" value="UVRC"/>
    <property type="match status" value="1"/>
</dbReference>
<dbReference type="Gene3D" id="4.10.860.10">
    <property type="entry name" value="UVR domain"/>
    <property type="match status" value="1"/>
</dbReference>
<dbReference type="HAMAP" id="MF_00203">
    <property type="entry name" value="UvrC"/>
    <property type="match status" value="1"/>
</dbReference>
<dbReference type="InterPro" id="IPR047296">
    <property type="entry name" value="GIY-YIG_UvrC_Cho"/>
</dbReference>
<dbReference type="InterPro" id="IPR035901">
    <property type="entry name" value="GIY-YIG_endonuc_sf"/>
</dbReference>
<sequence>MTEAEIPDPRAVVLETVAKLPNLPGVYRYFDAADNILYVGKARDLKKRVSSYFQKNLASPRTAMMVERIARLETTVTRSEAEALILESNLIKSLQPRYNILFRDDKSYPYLKISGQEYPRMAYYRGAVDKKNQYFGPFPNAWAVKESMQILQKVFLLRTCEDSVFANRTRPCLLHQIQRCSAPCVKLVSHEDYLTDVDNAAKFLRGRQTEVLSTLDKKMHAYAAELKFEQAAAVRNQITALSRVLHQQSMETVGDSDIDIVAVIVQGGRACVNLAMVRGGRHLGDRAYFPSHVDGVLSSPEEAAGETMEVAVLKAFMAQHYIDTFIPGTLILNIEFDEPALMVALMEQCGHRINLLFQPQGQRRQWLEMAHKGAEISLARLLSEQGSQQSRTRALVEVLGLEIEDIDSLRAECFDISHTSGEATQASCVVFHHHAMQNGEYRRYNIKDITPGDDYAAMRQVLMRRYEKVASGDGITSNLMPDIVLIDGGKGQVEMARQVLAELGLDISLIVGVAKGEGRKVGLETLIFADGRAARELGKESAALMLIAQIRDEAHRFAITGMRAKRAKARQSSRLEEIEGIGAKRRQKLLARFGGLRGVADASIEDIASVEGISRLLAEEIYKQLH</sequence>
<dbReference type="STRING" id="1005048.CFU_2864"/>
<dbReference type="Gene3D" id="3.30.420.340">
    <property type="entry name" value="UvrC, RNAse H endonuclease domain"/>
    <property type="match status" value="1"/>
</dbReference>
<reference evidence="11 12" key="4">
    <citation type="journal article" date="2010" name="Environ. Microbiol.">
        <title>The bacterial genus Collimonas: mycophagy, weathering and other adaptive solutions to life in oligotrophic soil environments.</title>
        <authorList>
            <person name="Leveau J.H."/>
            <person name="Uroz S."/>
            <person name="de Boer W."/>
        </authorList>
    </citation>
    <scope>NUCLEOTIDE SEQUENCE [LARGE SCALE GENOMIC DNA]</scope>
    <source>
        <strain evidence="11 12">Ter331</strain>
    </source>
</reference>
<feature type="domain" description="UVR" evidence="8">
    <location>
        <begin position="209"/>
        <end position="244"/>
    </location>
</feature>
<reference evidence="12" key="6">
    <citation type="submission" date="2011-05" db="EMBL/GenBank/DDBJ databases">
        <title>Complete sequence of Collimonas fungivorans Ter331.</title>
        <authorList>
            <person name="Leveau J.H."/>
        </authorList>
    </citation>
    <scope>NUCLEOTIDE SEQUENCE [LARGE SCALE GENOMIC DNA]</scope>
    <source>
        <strain evidence="12">Ter331</strain>
    </source>
</reference>
<dbReference type="GO" id="GO:0003677">
    <property type="term" value="F:DNA binding"/>
    <property type="evidence" value="ECO:0007669"/>
    <property type="project" value="UniProtKB-UniRule"/>
</dbReference>
<keyword evidence="5 7" id="KW-0234">DNA repair</keyword>
<evidence type="ECO:0000256" key="7">
    <source>
        <dbReference type="HAMAP-Rule" id="MF_00203"/>
    </source>
</evidence>
<dbReference type="InterPro" id="IPR000305">
    <property type="entry name" value="GIY-YIG_endonuc"/>
</dbReference>
<keyword evidence="1 7" id="KW-0963">Cytoplasm</keyword>
<dbReference type="GO" id="GO:0009432">
    <property type="term" value="P:SOS response"/>
    <property type="evidence" value="ECO:0007669"/>
    <property type="project" value="UniProtKB-UniRule"/>
</dbReference>
<dbReference type="InterPro" id="IPR038476">
    <property type="entry name" value="UvrC_RNase_H_dom_sf"/>
</dbReference>
<keyword evidence="2 7" id="KW-0227">DNA damage</keyword>
<comment type="subcellular location">
    <subcellularLocation>
        <location evidence="7">Cytoplasm</location>
    </subcellularLocation>
</comment>
<keyword evidence="6 7" id="KW-0742">SOS response</keyword>
<dbReference type="Proteomes" id="UP000008392">
    <property type="component" value="Chromosome"/>
</dbReference>
<evidence type="ECO:0000259" key="10">
    <source>
        <dbReference type="PROSITE" id="PS50165"/>
    </source>
</evidence>
<accession>G0A9R7</accession>
<reference evidence="11 12" key="2">
    <citation type="journal article" date="2006" name="J. Microbiol. Methods">
        <title>Genomic flank-sequencing of plasposon insertion sites for rapid identification of functional genes.</title>
        <authorList>
            <person name="Leveau J.H."/>
            <person name="Gerards S."/>
            <person name="Fritsche K."/>
            <person name="Zondag G."/>
            <person name="van Veen J.A."/>
        </authorList>
    </citation>
    <scope>NUCLEOTIDE SEQUENCE [LARGE SCALE GENOMIC DNA]</scope>
    <source>
        <strain evidence="11 12">Ter331</strain>
    </source>
</reference>
<keyword evidence="12" id="KW-1185">Reference proteome</keyword>